<name>A0ABW2IDX7_9BURK</name>
<protein>
    <submittedName>
        <fullName evidence="2">Spy/CpxP family protein refolding chaperone</fullName>
    </submittedName>
</protein>
<evidence type="ECO:0000256" key="1">
    <source>
        <dbReference type="SAM" id="MobiDB-lite"/>
    </source>
</evidence>
<proteinExistence type="predicted"/>
<dbReference type="RefSeq" id="WP_382272564.1">
    <property type="nucleotide sequence ID" value="NZ_JBHTBU010000002.1"/>
</dbReference>
<evidence type="ECO:0000313" key="3">
    <source>
        <dbReference type="Proteomes" id="UP001596542"/>
    </source>
</evidence>
<dbReference type="Gene3D" id="1.20.120.1490">
    <property type="match status" value="1"/>
</dbReference>
<feature type="region of interest" description="Disordered" evidence="1">
    <location>
        <begin position="43"/>
        <end position="63"/>
    </location>
</feature>
<feature type="compositionally biased region" description="Basic residues" evidence="1">
    <location>
        <begin position="171"/>
        <end position="183"/>
    </location>
</feature>
<comment type="caution">
    <text evidence="2">The sequence shown here is derived from an EMBL/GenBank/DDBJ whole genome shotgun (WGS) entry which is preliminary data.</text>
</comment>
<feature type="compositionally biased region" description="Polar residues" evidence="1">
    <location>
        <begin position="45"/>
        <end position="54"/>
    </location>
</feature>
<reference evidence="3" key="1">
    <citation type="journal article" date="2019" name="Int. J. Syst. Evol. Microbiol.">
        <title>The Global Catalogue of Microorganisms (GCM) 10K type strain sequencing project: providing services to taxonomists for standard genome sequencing and annotation.</title>
        <authorList>
            <consortium name="The Broad Institute Genomics Platform"/>
            <consortium name="The Broad Institute Genome Sequencing Center for Infectious Disease"/>
            <person name="Wu L."/>
            <person name="Ma J."/>
        </authorList>
    </citation>
    <scope>NUCLEOTIDE SEQUENCE [LARGE SCALE GENOMIC DNA]</scope>
    <source>
        <strain evidence="3">KACC 12508</strain>
    </source>
</reference>
<feature type="region of interest" description="Disordered" evidence="1">
    <location>
        <begin position="169"/>
        <end position="200"/>
    </location>
</feature>
<organism evidence="2 3">
    <name type="scientific">Herminiimonas glaciei</name>
    <dbReference type="NCBI Taxonomy" id="523788"/>
    <lineage>
        <taxon>Bacteria</taxon>
        <taxon>Pseudomonadati</taxon>
        <taxon>Pseudomonadota</taxon>
        <taxon>Betaproteobacteria</taxon>
        <taxon>Burkholderiales</taxon>
        <taxon>Oxalobacteraceae</taxon>
        <taxon>Herminiimonas</taxon>
    </lineage>
</organism>
<dbReference type="Pfam" id="PF13801">
    <property type="entry name" value="Metal_resist"/>
    <property type="match status" value="1"/>
</dbReference>
<evidence type="ECO:0000313" key="2">
    <source>
        <dbReference type="EMBL" id="MFC7289240.1"/>
    </source>
</evidence>
<dbReference type="EMBL" id="JBHTBU010000002">
    <property type="protein sequence ID" value="MFC7289240.1"/>
    <property type="molecule type" value="Genomic_DNA"/>
</dbReference>
<gene>
    <name evidence="2" type="ORF">ACFQPC_14420</name>
</gene>
<keyword evidence="3" id="KW-1185">Reference proteome</keyword>
<sequence length="200" mass="21888">MNKQTPRIAAIPAAGRARRLMMVGATAAIVSAFSIIGVSHAQEGQAPQATQQKQGGPHGQMNPERAEKRFDHMLKRVVPDATPEQKTKLGAIAKSAFNDLRPLMEQNRAAHEQGLKLLAQPTIDRKALEQVRQTEQKLADQRSRRMTQAFADAAEVLTPAQRVKAVEQLSKHRGGFGHRFGHGPRHDRDQAPKAPAPAAQ</sequence>
<dbReference type="Proteomes" id="UP001596542">
    <property type="component" value="Unassembled WGS sequence"/>
</dbReference>
<accession>A0ABW2IDX7</accession>
<dbReference type="InterPro" id="IPR025961">
    <property type="entry name" value="Metal_resist"/>
</dbReference>